<gene>
    <name evidence="2" type="ORF">AXF42_Ash020190</name>
</gene>
<name>A0A2H9ZVY8_9ASPA</name>
<evidence type="ECO:0000313" key="2">
    <source>
        <dbReference type="EMBL" id="PKA47461.1"/>
    </source>
</evidence>
<sequence length="170" mass="18773">MTKQSGQRTAGGARLWTLRTNQQDIKEEGLVDPLFQLPWRLELTSHGIAALVEVAVHREVDAITKPYAFSLKAPVNYVCLHCIEPSLRPLSMAMSTVSIHIFGDVPSSPLVGVLQWTSPVMGQRCCTDNCVFLHAVDRFNEDGEHGVPPVQRSNQRPLLEANPEASEESS</sequence>
<protein>
    <submittedName>
        <fullName evidence="2">Putative sphingolipid transporter spinster like 2</fullName>
    </submittedName>
</protein>
<feature type="region of interest" description="Disordered" evidence="1">
    <location>
        <begin position="144"/>
        <end position="170"/>
    </location>
</feature>
<dbReference type="Proteomes" id="UP000236161">
    <property type="component" value="Unassembled WGS sequence"/>
</dbReference>
<dbReference type="EMBL" id="KZ453230">
    <property type="protein sequence ID" value="PKA47461.1"/>
    <property type="molecule type" value="Genomic_DNA"/>
</dbReference>
<dbReference type="OrthoDB" id="6770063at2759"/>
<evidence type="ECO:0000313" key="3">
    <source>
        <dbReference type="Proteomes" id="UP000236161"/>
    </source>
</evidence>
<organism evidence="2 3">
    <name type="scientific">Apostasia shenzhenica</name>
    <dbReference type="NCBI Taxonomy" id="1088818"/>
    <lineage>
        <taxon>Eukaryota</taxon>
        <taxon>Viridiplantae</taxon>
        <taxon>Streptophyta</taxon>
        <taxon>Embryophyta</taxon>
        <taxon>Tracheophyta</taxon>
        <taxon>Spermatophyta</taxon>
        <taxon>Magnoliopsida</taxon>
        <taxon>Liliopsida</taxon>
        <taxon>Asparagales</taxon>
        <taxon>Orchidaceae</taxon>
        <taxon>Apostasioideae</taxon>
        <taxon>Apostasia</taxon>
    </lineage>
</organism>
<dbReference type="STRING" id="1088818.A0A2H9ZVY8"/>
<evidence type="ECO:0000256" key="1">
    <source>
        <dbReference type="SAM" id="MobiDB-lite"/>
    </source>
</evidence>
<accession>A0A2H9ZVY8</accession>
<keyword evidence="3" id="KW-1185">Reference proteome</keyword>
<proteinExistence type="predicted"/>
<dbReference type="AlphaFoldDB" id="A0A2H9ZVY8"/>
<reference evidence="2 3" key="1">
    <citation type="journal article" date="2017" name="Nature">
        <title>The Apostasia genome and the evolution of orchids.</title>
        <authorList>
            <person name="Zhang G.Q."/>
            <person name="Liu K.W."/>
            <person name="Li Z."/>
            <person name="Lohaus R."/>
            <person name="Hsiao Y.Y."/>
            <person name="Niu S.C."/>
            <person name="Wang J.Y."/>
            <person name="Lin Y.C."/>
            <person name="Xu Q."/>
            <person name="Chen L.J."/>
            <person name="Yoshida K."/>
            <person name="Fujiwara S."/>
            <person name="Wang Z.W."/>
            <person name="Zhang Y.Q."/>
            <person name="Mitsuda N."/>
            <person name="Wang M."/>
            <person name="Liu G.H."/>
            <person name="Pecoraro L."/>
            <person name="Huang H.X."/>
            <person name="Xiao X.J."/>
            <person name="Lin M."/>
            <person name="Wu X.Y."/>
            <person name="Wu W.L."/>
            <person name="Chen Y.Y."/>
            <person name="Chang S.B."/>
            <person name="Sakamoto S."/>
            <person name="Ohme-Takagi M."/>
            <person name="Yagi M."/>
            <person name="Zeng S.J."/>
            <person name="Shen C.Y."/>
            <person name="Yeh C.M."/>
            <person name="Luo Y.B."/>
            <person name="Tsai W.C."/>
            <person name="Van de Peer Y."/>
            <person name="Liu Z.J."/>
        </authorList>
    </citation>
    <scope>NUCLEOTIDE SEQUENCE [LARGE SCALE GENOMIC DNA]</scope>
    <source>
        <strain evidence="3">cv. Shenzhen</strain>
        <tissue evidence="2">Stem</tissue>
    </source>
</reference>